<name>A0A6J5NLQ7_9CAUD</name>
<accession>A0A6J5NLQ7</accession>
<proteinExistence type="predicted"/>
<protein>
    <submittedName>
        <fullName evidence="1">Uncharacterized protein</fullName>
    </submittedName>
</protein>
<evidence type="ECO:0000313" key="1">
    <source>
        <dbReference type="EMBL" id="CAB4158075.1"/>
    </source>
</evidence>
<organism evidence="1">
    <name type="scientific">uncultured Caudovirales phage</name>
    <dbReference type="NCBI Taxonomy" id="2100421"/>
    <lineage>
        <taxon>Viruses</taxon>
        <taxon>Duplodnaviria</taxon>
        <taxon>Heunggongvirae</taxon>
        <taxon>Uroviricota</taxon>
        <taxon>Caudoviricetes</taxon>
        <taxon>Peduoviridae</taxon>
        <taxon>Maltschvirus</taxon>
        <taxon>Maltschvirus maltsch</taxon>
    </lineage>
</organism>
<gene>
    <name evidence="1" type="ORF">UFOVP694_143</name>
</gene>
<sequence>MAETYTPNAGMKAAARRALKWKEDGKATGAGTPIGWGRATDIVNGSSMSLDTVKRMYSFFSRHEVDKKGKGFYDGPEFPSNGRIMWDAWGGDAGFSWSRAIVEREKANKVWADSPFSFRKG</sequence>
<dbReference type="EMBL" id="LR796651">
    <property type="protein sequence ID" value="CAB4158075.1"/>
    <property type="molecule type" value="Genomic_DNA"/>
</dbReference>
<reference evidence="1" key="1">
    <citation type="submission" date="2020-04" db="EMBL/GenBank/DDBJ databases">
        <authorList>
            <person name="Chiriac C."/>
            <person name="Salcher M."/>
            <person name="Ghai R."/>
            <person name="Kavagutti S V."/>
        </authorList>
    </citation>
    <scope>NUCLEOTIDE SEQUENCE</scope>
</reference>